<dbReference type="InterPro" id="IPR011990">
    <property type="entry name" value="TPR-like_helical_dom_sf"/>
</dbReference>
<organism evidence="1 2">
    <name type="scientific">Dreissena polymorpha</name>
    <name type="common">Zebra mussel</name>
    <name type="synonym">Mytilus polymorpha</name>
    <dbReference type="NCBI Taxonomy" id="45954"/>
    <lineage>
        <taxon>Eukaryota</taxon>
        <taxon>Metazoa</taxon>
        <taxon>Spiralia</taxon>
        <taxon>Lophotrochozoa</taxon>
        <taxon>Mollusca</taxon>
        <taxon>Bivalvia</taxon>
        <taxon>Autobranchia</taxon>
        <taxon>Heteroconchia</taxon>
        <taxon>Euheterodonta</taxon>
        <taxon>Imparidentia</taxon>
        <taxon>Neoheterodontei</taxon>
        <taxon>Myida</taxon>
        <taxon>Dreissenoidea</taxon>
        <taxon>Dreissenidae</taxon>
        <taxon>Dreissena</taxon>
    </lineage>
</organism>
<protein>
    <submittedName>
        <fullName evidence="1">Uncharacterized protein</fullName>
    </submittedName>
</protein>
<evidence type="ECO:0000313" key="1">
    <source>
        <dbReference type="EMBL" id="KAH3884257.1"/>
    </source>
</evidence>
<dbReference type="Gene3D" id="1.25.40.10">
    <property type="entry name" value="Tetratricopeptide repeat domain"/>
    <property type="match status" value="1"/>
</dbReference>
<dbReference type="EMBL" id="JAIWYP010000001">
    <property type="protein sequence ID" value="KAH3884257.1"/>
    <property type="molecule type" value="Genomic_DNA"/>
</dbReference>
<dbReference type="AlphaFoldDB" id="A0A9D4MUR9"/>
<keyword evidence="2" id="KW-1185">Reference proteome</keyword>
<dbReference type="SUPFAM" id="SSF48452">
    <property type="entry name" value="TPR-like"/>
    <property type="match status" value="1"/>
</dbReference>
<evidence type="ECO:0000313" key="2">
    <source>
        <dbReference type="Proteomes" id="UP000828390"/>
    </source>
</evidence>
<sequence>MVRCERVILLDLEMSSDQGVEQMMWKTVFHQMVELIRKQLAEDRTEETRFMLHNILDEVG</sequence>
<dbReference type="Proteomes" id="UP000828390">
    <property type="component" value="Unassembled WGS sequence"/>
</dbReference>
<accession>A0A9D4MUR9</accession>
<name>A0A9D4MUR9_DREPO</name>
<proteinExistence type="predicted"/>
<reference evidence="1" key="1">
    <citation type="journal article" date="2019" name="bioRxiv">
        <title>The Genome of the Zebra Mussel, Dreissena polymorpha: A Resource for Invasive Species Research.</title>
        <authorList>
            <person name="McCartney M.A."/>
            <person name="Auch B."/>
            <person name="Kono T."/>
            <person name="Mallez S."/>
            <person name="Zhang Y."/>
            <person name="Obille A."/>
            <person name="Becker A."/>
            <person name="Abrahante J.E."/>
            <person name="Garbe J."/>
            <person name="Badalamenti J.P."/>
            <person name="Herman A."/>
            <person name="Mangelson H."/>
            <person name="Liachko I."/>
            <person name="Sullivan S."/>
            <person name="Sone E.D."/>
            <person name="Koren S."/>
            <person name="Silverstein K.A.T."/>
            <person name="Beckman K.B."/>
            <person name="Gohl D.M."/>
        </authorList>
    </citation>
    <scope>NUCLEOTIDE SEQUENCE</scope>
    <source>
        <strain evidence="1">Duluth1</strain>
        <tissue evidence="1">Whole animal</tissue>
    </source>
</reference>
<reference evidence="1" key="2">
    <citation type="submission" date="2020-11" db="EMBL/GenBank/DDBJ databases">
        <authorList>
            <person name="McCartney M.A."/>
            <person name="Auch B."/>
            <person name="Kono T."/>
            <person name="Mallez S."/>
            <person name="Becker A."/>
            <person name="Gohl D.M."/>
            <person name="Silverstein K.A.T."/>
            <person name="Koren S."/>
            <person name="Bechman K.B."/>
            <person name="Herman A."/>
            <person name="Abrahante J.E."/>
            <person name="Garbe J."/>
        </authorList>
    </citation>
    <scope>NUCLEOTIDE SEQUENCE</scope>
    <source>
        <strain evidence="1">Duluth1</strain>
        <tissue evidence="1">Whole animal</tissue>
    </source>
</reference>
<gene>
    <name evidence="1" type="ORF">DPMN_008234</name>
</gene>
<comment type="caution">
    <text evidence="1">The sequence shown here is derived from an EMBL/GenBank/DDBJ whole genome shotgun (WGS) entry which is preliminary data.</text>
</comment>